<reference evidence="1" key="1">
    <citation type="journal article" date="2019" name="bioRxiv">
        <title>The Genome of the Zebra Mussel, Dreissena polymorpha: A Resource for Invasive Species Research.</title>
        <authorList>
            <person name="McCartney M.A."/>
            <person name="Auch B."/>
            <person name="Kono T."/>
            <person name="Mallez S."/>
            <person name="Zhang Y."/>
            <person name="Obille A."/>
            <person name="Becker A."/>
            <person name="Abrahante J.E."/>
            <person name="Garbe J."/>
            <person name="Badalamenti J.P."/>
            <person name="Herman A."/>
            <person name="Mangelson H."/>
            <person name="Liachko I."/>
            <person name="Sullivan S."/>
            <person name="Sone E.D."/>
            <person name="Koren S."/>
            <person name="Silverstein K.A.T."/>
            <person name="Beckman K.B."/>
            <person name="Gohl D.M."/>
        </authorList>
    </citation>
    <scope>NUCLEOTIDE SEQUENCE</scope>
    <source>
        <strain evidence="1">Duluth1</strain>
        <tissue evidence="1">Whole animal</tissue>
    </source>
</reference>
<proteinExistence type="predicted"/>
<sequence>MGQSDSQPSKHVVAASETVQIQEAKQMGNNTQALIDPEQKKLFKKKGKKSWKKTLFKECNSCPGYFSPTTDWNTMKLYGKLNYLEEMRMVLVGSG</sequence>
<evidence type="ECO:0000313" key="1">
    <source>
        <dbReference type="EMBL" id="KAH3726301.1"/>
    </source>
</evidence>
<dbReference type="AlphaFoldDB" id="A0A9D4CKD5"/>
<organism evidence="1 2">
    <name type="scientific">Dreissena polymorpha</name>
    <name type="common">Zebra mussel</name>
    <name type="synonym">Mytilus polymorpha</name>
    <dbReference type="NCBI Taxonomy" id="45954"/>
    <lineage>
        <taxon>Eukaryota</taxon>
        <taxon>Metazoa</taxon>
        <taxon>Spiralia</taxon>
        <taxon>Lophotrochozoa</taxon>
        <taxon>Mollusca</taxon>
        <taxon>Bivalvia</taxon>
        <taxon>Autobranchia</taxon>
        <taxon>Heteroconchia</taxon>
        <taxon>Euheterodonta</taxon>
        <taxon>Imparidentia</taxon>
        <taxon>Neoheterodontei</taxon>
        <taxon>Myida</taxon>
        <taxon>Dreissenoidea</taxon>
        <taxon>Dreissenidae</taxon>
        <taxon>Dreissena</taxon>
    </lineage>
</organism>
<evidence type="ECO:0000313" key="2">
    <source>
        <dbReference type="Proteomes" id="UP000828390"/>
    </source>
</evidence>
<keyword evidence="2" id="KW-1185">Reference proteome</keyword>
<reference evidence="1" key="2">
    <citation type="submission" date="2020-11" db="EMBL/GenBank/DDBJ databases">
        <authorList>
            <person name="McCartney M.A."/>
            <person name="Auch B."/>
            <person name="Kono T."/>
            <person name="Mallez S."/>
            <person name="Becker A."/>
            <person name="Gohl D.M."/>
            <person name="Silverstein K.A.T."/>
            <person name="Koren S."/>
            <person name="Bechman K.B."/>
            <person name="Herman A."/>
            <person name="Abrahante J.E."/>
            <person name="Garbe J."/>
        </authorList>
    </citation>
    <scope>NUCLEOTIDE SEQUENCE</scope>
    <source>
        <strain evidence="1">Duluth1</strain>
        <tissue evidence="1">Whole animal</tissue>
    </source>
</reference>
<protein>
    <submittedName>
        <fullName evidence="1">Uncharacterized protein</fullName>
    </submittedName>
</protein>
<name>A0A9D4CKD5_DREPO</name>
<dbReference type="Proteomes" id="UP000828390">
    <property type="component" value="Unassembled WGS sequence"/>
</dbReference>
<dbReference type="EMBL" id="JAIWYP010000012">
    <property type="protein sequence ID" value="KAH3726301.1"/>
    <property type="molecule type" value="Genomic_DNA"/>
</dbReference>
<accession>A0A9D4CKD5</accession>
<comment type="caution">
    <text evidence="1">The sequence shown here is derived from an EMBL/GenBank/DDBJ whole genome shotgun (WGS) entry which is preliminary data.</text>
</comment>
<gene>
    <name evidence="1" type="ORF">DPMN_052161</name>
</gene>